<dbReference type="Pfam" id="PF00132">
    <property type="entry name" value="Hexapep"/>
    <property type="match status" value="1"/>
</dbReference>
<keyword evidence="2" id="KW-1185">Reference proteome</keyword>
<reference evidence="1 2" key="1">
    <citation type="submission" date="2015-12" db="EMBL/GenBank/DDBJ databases">
        <authorList>
            <person name="Shamseldin A."/>
            <person name="Moawad H."/>
            <person name="Abd El-Rahim W.M."/>
            <person name="Sadowsky M.J."/>
        </authorList>
    </citation>
    <scope>NUCLEOTIDE SEQUENCE [LARGE SCALE GENOMIC DNA]</scope>
    <source>
        <strain evidence="1 2">JC234</strain>
    </source>
</reference>
<sequence>MALYSLDGRAPVLPKGFFFVAESAQVIGHVVLEEGAGIWFGAVLRGDNEPIVIGAGSNIQENSVLHTDPGFPLTVGKGCTIGHAAILHGCSIGDNSLVGMGATVLNGAKIGENCLIGAGALVTEGKVIPDNSLVVGAPARVVKTLDAEAAARLRLSAEHYLANARRFATGLERID</sequence>
<evidence type="ECO:0000313" key="1">
    <source>
        <dbReference type="EMBL" id="OCW58817.1"/>
    </source>
</evidence>
<dbReference type="Gene3D" id="2.160.10.10">
    <property type="entry name" value="Hexapeptide repeat proteins"/>
    <property type="match status" value="1"/>
</dbReference>
<protein>
    <submittedName>
        <fullName evidence="1">Gamma carbonic anhydrase family protein</fullName>
    </submittedName>
</protein>
<dbReference type="EMBL" id="LQZT01000003">
    <property type="protein sequence ID" value="OCW58817.1"/>
    <property type="molecule type" value="Genomic_DNA"/>
</dbReference>
<dbReference type="STRING" id="1480615.AWJ14_20745"/>
<dbReference type="InterPro" id="IPR001451">
    <property type="entry name" value="Hexapep"/>
</dbReference>
<organism evidence="1 2">
    <name type="scientific">Hoeflea olei</name>
    <dbReference type="NCBI Taxonomy" id="1480615"/>
    <lineage>
        <taxon>Bacteria</taxon>
        <taxon>Pseudomonadati</taxon>
        <taxon>Pseudomonadota</taxon>
        <taxon>Alphaproteobacteria</taxon>
        <taxon>Hyphomicrobiales</taxon>
        <taxon>Rhizobiaceae</taxon>
        <taxon>Hoeflea</taxon>
    </lineage>
</organism>
<dbReference type="OrthoDB" id="9803036at2"/>
<dbReference type="PANTHER" id="PTHR13061:SF29">
    <property type="entry name" value="GAMMA CARBONIC ANHYDRASE-LIKE 1, MITOCHONDRIAL-RELATED"/>
    <property type="match status" value="1"/>
</dbReference>
<proteinExistence type="predicted"/>
<dbReference type="Proteomes" id="UP000094795">
    <property type="component" value="Unassembled WGS sequence"/>
</dbReference>
<comment type="caution">
    <text evidence="1">The sequence shown here is derived from an EMBL/GenBank/DDBJ whole genome shotgun (WGS) entry which is preliminary data.</text>
</comment>
<dbReference type="InterPro" id="IPR050484">
    <property type="entry name" value="Transf_Hexapept/Carb_Anhydrase"/>
</dbReference>
<dbReference type="PANTHER" id="PTHR13061">
    <property type="entry name" value="DYNACTIN SUBUNIT P25"/>
    <property type="match status" value="1"/>
</dbReference>
<dbReference type="SUPFAM" id="SSF51161">
    <property type="entry name" value="Trimeric LpxA-like enzymes"/>
    <property type="match status" value="1"/>
</dbReference>
<dbReference type="InterPro" id="IPR011004">
    <property type="entry name" value="Trimer_LpxA-like_sf"/>
</dbReference>
<evidence type="ECO:0000313" key="2">
    <source>
        <dbReference type="Proteomes" id="UP000094795"/>
    </source>
</evidence>
<dbReference type="AlphaFoldDB" id="A0A1C1YZB6"/>
<dbReference type="RefSeq" id="WP_066175303.1">
    <property type="nucleotide sequence ID" value="NZ_LQZT01000003.1"/>
</dbReference>
<accession>A0A1C1YZB6</accession>
<gene>
    <name evidence="1" type="ORF">AWJ14_20745</name>
</gene>
<dbReference type="InterPro" id="IPR047324">
    <property type="entry name" value="LbH_gamma_CA-like"/>
</dbReference>
<dbReference type="CDD" id="cd04645">
    <property type="entry name" value="LbH_gamma_CA_like"/>
    <property type="match status" value="1"/>
</dbReference>
<name>A0A1C1YZB6_9HYPH</name>